<evidence type="ECO:0000256" key="4">
    <source>
        <dbReference type="SAM" id="Phobius"/>
    </source>
</evidence>
<dbReference type="PANTHER" id="PTHR43531">
    <property type="entry name" value="PROTEIN ICFG"/>
    <property type="match status" value="1"/>
</dbReference>
<dbReference type="GO" id="GO:0007165">
    <property type="term" value="P:signal transduction"/>
    <property type="evidence" value="ECO:0007669"/>
    <property type="project" value="UniProtKB-KW"/>
</dbReference>
<dbReference type="CDD" id="cd11386">
    <property type="entry name" value="MCP_signal"/>
    <property type="match status" value="1"/>
</dbReference>
<keyword evidence="1" id="KW-0145">Chemotaxis</keyword>
<dbReference type="RefSeq" id="WP_094035836.1">
    <property type="nucleotide sequence ID" value="NZ_CP022540.1"/>
</dbReference>
<gene>
    <name evidence="6" type="primary">tsr</name>
    <name evidence="6" type="ORF">ANTHELSMS3_03369</name>
</gene>
<dbReference type="SUPFAM" id="SSF58104">
    <property type="entry name" value="Methyl-accepting chemotaxis protein (MCP) signaling domain"/>
    <property type="match status" value="1"/>
</dbReference>
<keyword evidence="4" id="KW-0812">Transmembrane</keyword>
<evidence type="ECO:0000256" key="3">
    <source>
        <dbReference type="PROSITE-ProRule" id="PRU00284"/>
    </source>
</evidence>
<dbReference type="SMART" id="SM00283">
    <property type="entry name" value="MA"/>
    <property type="match status" value="1"/>
</dbReference>
<evidence type="ECO:0000313" key="7">
    <source>
        <dbReference type="Proteomes" id="UP000203589"/>
    </source>
</evidence>
<dbReference type="AlphaFoldDB" id="A0A222E750"/>
<keyword evidence="7" id="KW-1185">Reference proteome</keyword>
<comment type="similarity">
    <text evidence="2">Belongs to the methyl-accepting chemotaxis (MCP) protein family.</text>
</comment>
<feature type="transmembrane region" description="Helical" evidence="4">
    <location>
        <begin position="15"/>
        <end position="36"/>
    </location>
</feature>
<dbReference type="PROSITE" id="PS50111">
    <property type="entry name" value="CHEMOTAXIS_TRANSDUC_2"/>
    <property type="match status" value="1"/>
</dbReference>
<dbReference type="InterPro" id="IPR004089">
    <property type="entry name" value="MCPsignal_dom"/>
</dbReference>
<organism evidence="6 7">
    <name type="scientific">Antarctobacter heliothermus</name>
    <dbReference type="NCBI Taxonomy" id="74033"/>
    <lineage>
        <taxon>Bacteria</taxon>
        <taxon>Pseudomonadati</taxon>
        <taxon>Pseudomonadota</taxon>
        <taxon>Alphaproteobacteria</taxon>
        <taxon>Rhodobacterales</taxon>
        <taxon>Roseobacteraceae</taxon>
        <taxon>Antarctobacter</taxon>
    </lineage>
</organism>
<sequence>MSRPTTLLDRFDGRLLATGISVLFVPFAFGVVWLSGQSLTPPLLFGLPVLAGAAMLAGRLHGAAGDAFIASILIGQACLLTVQFADHPWQTDTYVIFFALLAIISTLRRVRVLIWACAMTSVFLFAAAFYWPTPGLPMTEGGAALLHGGLHMVLVVLEGGVLAVAILQRRKAHEQIEQAAVRLETERRMAADAQAEAEAAHRVSQEVIHEVRIALSRLSGRDMTCAIARAFPPTYEIMREDFNTTVETLRDAFLNANDLAGTFTAEALVLAQEMIDMSGQSDQQAKRLAEMTGSAANLLDRLAKTVDQAGQAAAATEQARTSAERIDAVTTQAVTAMRGIEDSSRQISRIVDLIDDVAFQTNLLALNAGVEAARAGQSGKGFAVVATEVRHLAQSTSEAAAGIRKLITHSSQQVKTGAELVDAVGHSVAEIQEKVTQTSEVTHAISTRNTDLVEALQGLNAAICDADRQFGVTVETGRHLAARSRKMTLASKKLSCDIQAFTFTEDDLRRGMSEA</sequence>
<dbReference type="EMBL" id="CP022540">
    <property type="protein sequence ID" value="ASP22002.1"/>
    <property type="molecule type" value="Genomic_DNA"/>
</dbReference>
<dbReference type="GO" id="GO:0016020">
    <property type="term" value="C:membrane"/>
    <property type="evidence" value="ECO:0007669"/>
    <property type="project" value="InterPro"/>
</dbReference>
<protein>
    <submittedName>
        <fullName evidence="6">Methyl-accepting chemotaxis protein I</fullName>
    </submittedName>
</protein>
<name>A0A222E750_9RHOB</name>
<reference evidence="6 7" key="1">
    <citation type="submission" date="2017-07" db="EMBL/GenBank/DDBJ databases">
        <title>Genome Sequence of Antarctobacter heliothermus Strain SMS3 Isolated from a culture of the Diatom Skeletonema marinoi.</title>
        <authorList>
            <person name="Topel M."/>
            <person name="Pinder M.I.M."/>
            <person name="Johansson O.N."/>
            <person name="Kourtchenko O."/>
            <person name="Godhe A."/>
            <person name="Clarke A.K."/>
        </authorList>
    </citation>
    <scope>NUCLEOTIDE SEQUENCE [LARGE SCALE GENOMIC DNA]</scope>
    <source>
        <strain evidence="6 7">SMS3</strain>
    </source>
</reference>
<feature type="transmembrane region" description="Helical" evidence="4">
    <location>
        <begin position="67"/>
        <end position="85"/>
    </location>
</feature>
<feature type="transmembrane region" description="Helical" evidence="4">
    <location>
        <begin position="91"/>
        <end position="107"/>
    </location>
</feature>
<evidence type="ECO:0000256" key="2">
    <source>
        <dbReference type="ARBA" id="ARBA00029447"/>
    </source>
</evidence>
<dbReference type="Proteomes" id="UP000203589">
    <property type="component" value="Chromosome"/>
</dbReference>
<evidence type="ECO:0000256" key="1">
    <source>
        <dbReference type="ARBA" id="ARBA00022500"/>
    </source>
</evidence>
<accession>A0A222E750</accession>
<evidence type="ECO:0000259" key="5">
    <source>
        <dbReference type="PROSITE" id="PS50111"/>
    </source>
</evidence>
<dbReference type="KEGG" id="aht:ANTHELSMS3_03369"/>
<feature type="transmembrane region" description="Helical" evidence="4">
    <location>
        <begin position="42"/>
        <end position="60"/>
    </location>
</feature>
<dbReference type="GO" id="GO:0006935">
    <property type="term" value="P:chemotaxis"/>
    <property type="evidence" value="ECO:0007669"/>
    <property type="project" value="UniProtKB-KW"/>
</dbReference>
<dbReference type="Pfam" id="PF00015">
    <property type="entry name" value="MCPsignal"/>
    <property type="match status" value="1"/>
</dbReference>
<feature type="domain" description="Methyl-accepting transducer" evidence="5">
    <location>
        <begin position="259"/>
        <end position="462"/>
    </location>
</feature>
<dbReference type="OrthoDB" id="369026at2"/>
<feature type="transmembrane region" description="Helical" evidence="4">
    <location>
        <begin position="112"/>
        <end position="132"/>
    </location>
</feature>
<feature type="transmembrane region" description="Helical" evidence="4">
    <location>
        <begin position="144"/>
        <end position="167"/>
    </location>
</feature>
<keyword evidence="4" id="KW-1133">Transmembrane helix</keyword>
<proteinExistence type="inferred from homology"/>
<dbReference type="InterPro" id="IPR051310">
    <property type="entry name" value="MCP_chemotaxis"/>
</dbReference>
<dbReference type="PANTHER" id="PTHR43531:SF11">
    <property type="entry name" value="METHYL-ACCEPTING CHEMOTAXIS PROTEIN 3"/>
    <property type="match status" value="1"/>
</dbReference>
<evidence type="ECO:0000313" key="6">
    <source>
        <dbReference type="EMBL" id="ASP22002.1"/>
    </source>
</evidence>
<keyword evidence="4" id="KW-0472">Membrane</keyword>
<keyword evidence="3" id="KW-0807">Transducer</keyword>
<dbReference type="Gene3D" id="1.10.287.950">
    <property type="entry name" value="Methyl-accepting chemotaxis protein"/>
    <property type="match status" value="1"/>
</dbReference>